<comment type="caution">
    <text evidence="1">The sequence shown here is derived from an EMBL/GenBank/DDBJ whole genome shotgun (WGS) entry which is preliminary data.</text>
</comment>
<keyword evidence="2" id="KW-1185">Reference proteome</keyword>
<accession>A0A8X8ZKC9</accession>
<dbReference type="EMBL" id="PNBA02000011">
    <property type="protein sequence ID" value="KAG6407891.1"/>
    <property type="molecule type" value="Genomic_DNA"/>
</dbReference>
<gene>
    <name evidence="1" type="ORF">SASPL_130891</name>
</gene>
<dbReference type="Proteomes" id="UP000298416">
    <property type="component" value="Unassembled WGS sequence"/>
</dbReference>
<name>A0A8X8ZKC9_SALSN</name>
<reference evidence="1" key="1">
    <citation type="submission" date="2018-01" db="EMBL/GenBank/DDBJ databases">
        <authorList>
            <person name="Mao J.F."/>
        </authorList>
    </citation>
    <scope>NUCLEOTIDE SEQUENCE</scope>
    <source>
        <strain evidence="1">Huo1</strain>
        <tissue evidence="1">Leaf</tissue>
    </source>
</reference>
<dbReference type="AlphaFoldDB" id="A0A8X8ZKC9"/>
<sequence length="82" mass="9051">MGEDEAYGVCWQSLAKELETGGYERDQWLVARLLEASVMSNGLIRSASEAAGERERVLCMKRLLVVQGHYLSREGCSLSSLG</sequence>
<evidence type="ECO:0000313" key="1">
    <source>
        <dbReference type="EMBL" id="KAG6407891.1"/>
    </source>
</evidence>
<organism evidence="1">
    <name type="scientific">Salvia splendens</name>
    <name type="common">Scarlet sage</name>
    <dbReference type="NCBI Taxonomy" id="180675"/>
    <lineage>
        <taxon>Eukaryota</taxon>
        <taxon>Viridiplantae</taxon>
        <taxon>Streptophyta</taxon>
        <taxon>Embryophyta</taxon>
        <taxon>Tracheophyta</taxon>
        <taxon>Spermatophyta</taxon>
        <taxon>Magnoliopsida</taxon>
        <taxon>eudicotyledons</taxon>
        <taxon>Gunneridae</taxon>
        <taxon>Pentapetalae</taxon>
        <taxon>asterids</taxon>
        <taxon>lamiids</taxon>
        <taxon>Lamiales</taxon>
        <taxon>Lamiaceae</taxon>
        <taxon>Nepetoideae</taxon>
        <taxon>Mentheae</taxon>
        <taxon>Salviinae</taxon>
        <taxon>Salvia</taxon>
        <taxon>Salvia subgen. Calosphace</taxon>
        <taxon>core Calosphace</taxon>
    </lineage>
</organism>
<protein>
    <submittedName>
        <fullName evidence="1">Uncharacterized protein</fullName>
    </submittedName>
</protein>
<reference evidence="1" key="2">
    <citation type="submission" date="2020-08" db="EMBL/GenBank/DDBJ databases">
        <title>Plant Genome Project.</title>
        <authorList>
            <person name="Zhang R.-G."/>
        </authorList>
    </citation>
    <scope>NUCLEOTIDE SEQUENCE</scope>
    <source>
        <strain evidence="1">Huo1</strain>
        <tissue evidence="1">Leaf</tissue>
    </source>
</reference>
<proteinExistence type="predicted"/>
<evidence type="ECO:0000313" key="2">
    <source>
        <dbReference type="Proteomes" id="UP000298416"/>
    </source>
</evidence>